<dbReference type="PANTHER" id="PTHR42721:SF3">
    <property type="entry name" value="BETA-D-XYLOSIDASE 5-RELATED"/>
    <property type="match status" value="1"/>
</dbReference>
<sequence length="883" mass="98784">MKKWLLLFLMWIPAFLGKAQDFQKPDIPFYNHQLSVEERLDDISNRLTNSEKGHMITLWNKGVPRLGLKSFMPGEALHGLAAPRHNAATVFPQSIGLAASWNPDLMKAIGDAVSDEARAQYHNGPVIKKGNEKGKKGPLFFWSPVINIGRDPRWGRNQENYGEDPLLTSQFVSHYLKGLQGDDPNYLKVAAGAKHFVANNEEHNRFNGNADVSEKQLREYYFPAYKAAVQEGDAKIIMTAYNALNGLPCVENSWLVNDVLRKEWGFDGFVIGDYGSELMLTQGWKERGFQGHEKYADNVASAAAVMNAQTLDMGNTRLFRKELMQAIEEGKVDEKELDRAFRNVMRVGLRLGMFDPEELSPWKDLPFETMCADAHKALALKAAEESLVLLQNNPVDGQPILPFQKEKIKKVAIVGPNADALNFGTYSGVAKDPVSVLNGLRQYLGEDIEVVYVPWKKKDQELVDIPMDRIISLDNQGMGVWKARYYTNKQAHGKPIAQNTVANIDHHWNEKAPHAKLKGQDSYSVVYSSTIAPTKSGLYTLGIETAGANVTVKVNGAPLIRTHGDKENVEHLAKAIRFEEGQNYELEVLYMKNANAQLNQLRFGWQLPVDETAYEGGEMELAANVDAVIAVMGLSVEYERESIDRSFEGLPREQVAFLKELLQVNKNTAVVLQNGSSIESEWLKQHAPAILEAWYPGEQGGLAIAKALFGAVNPGGKLPMTFVKSWNDLPGQDDYDIAKGRTYLYFEKEPLFAFGHGLSYTDFEFSPMEINAESFALEDEIVVSFSVRNTGDRSGDEVAQLYVKELFERNEKPIQRLKAFQRVHLGQGEHANVQLSIPVKDLAYWDENDKQWKVGNGPIELRLGNASDKIHLTKTVNIVGGAL</sequence>
<dbReference type="SMART" id="SM01217">
    <property type="entry name" value="Fn3_like"/>
    <property type="match status" value="1"/>
</dbReference>
<dbReference type="Gene3D" id="3.90.182.10">
    <property type="entry name" value="Toxin - Anthrax Protective Antigen,domain 1"/>
    <property type="match status" value="1"/>
</dbReference>
<dbReference type="GO" id="GO:0045493">
    <property type="term" value="P:xylan catabolic process"/>
    <property type="evidence" value="ECO:0007669"/>
    <property type="project" value="InterPro"/>
</dbReference>
<dbReference type="InterPro" id="IPR017853">
    <property type="entry name" value="GH"/>
</dbReference>
<evidence type="ECO:0000256" key="4">
    <source>
        <dbReference type="SAM" id="SignalP"/>
    </source>
</evidence>
<dbReference type="GO" id="GO:0046556">
    <property type="term" value="F:alpha-L-arabinofuranosidase activity"/>
    <property type="evidence" value="ECO:0007669"/>
    <property type="project" value="TreeGrafter"/>
</dbReference>
<dbReference type="Gene3D" id="2.60.40.10">
    <property type="entry name" value="Immunoglobulins"/>
    <property type="match status" value="1"/>
</dbReference>
<proteinExistence type="inferred from homology"/>
<organism evidence="6 7">
    <name type="scientific">Persicobacter diffluens</name>
    <dbReference type="NCBI Taxonomy" id="981"/>
    <lineage>
        <taxon>Bacteria</taxon>
        <taxon>Pseudomonadati</taxon>
        <taxon>Bacteroidota</taxon>
        <taxon>Cytophagia</taxon>
        <taxon>Cytophagales</taxon>
        <taxon>Persicobacteraceae</taxon>
        <taxon>Persicobacter</taxon>
    </lineage>
</organism>
<dbReference type="Pfam" id="PF07691">
    <property type="entry name" value="PA14"/>
    <property type="match status" value="1"/>
</dbReference>
<name>A0AAN5ALF2_9BACT</name>
<keyword evidence="2 4" id="KW-0732">Signal</keyword>
<dbReference type="PRINTS" id="PR00133">
    <property type="entry name" value="GLHYDRLASE3"/>
</dbReference>
<evidence type="ECO:0000256" key="2">
    <source>
        <dbReference type="ARBA" id="ARBA00022729"/>
    </source>
</evidence>
<dbReference type="Pfam" id="PF14310">
    <property type="entry name" value="Fn3-like"/>
    <property type="match status" value="1"/>
</dbReference>
<dbReference type="InterPro" id="IPR037524">
    <property type="entry name" value="PA14/GLEYA"/>
</dbReference>
<dbReference type="InterPro" id="IPR036962">
    <property type="entry name" value="Glyco_hydro_3_N_sf"/>
</dbReference>
<dbReference type="Gene3D" id="3.20.20.300">
    <property type="entry name" value="Glycoside hydrolase, family 3, N-terminal domain"/>
    <property type="match status" value="1"/>
</dbReference>
<dbReference type="InterPro" id="IPR011658">
    <property type="entry name" value="PA14_dom"/>
</dbReference>
<feature type="domain" description="PA14" evidence="5">
    <location>
        <begin position="476"/>
        <end position="621"/>
    </location>
</feature>
<dbReference type="InterPro" id="IPR026891">
    <property type="entry name" value="Fn3-like"/>
</dbReference>
<dbReference type="InterPro" id="IPR013783">
    <property type="entry name" value="Ig-like_fold"/>
</dbReference>
<protein>
    <submittedName>
        <fullName evidence="6">Beta-glucosidase</fullName>
    </submittedName>
</protein>
<dbReference type="PANTHER" id="PTHR42721">
    <property type="entry name" value="SUGAR HYDROLASE-RELATED"/>
    <property type="match status" value="1"/>
</dbReference>
<evidence type="ECO:0000256" key="3">
    <source>
        <dbReference type="ARBA" id="ARBA00022801"/>
    </source>
</evidence>
<dbReference type="Proteomes" id="UP001310022">
    <property type="component" value="Unassembled WGS sequence"/>
</dbReference>
<feature type="signal peptide" evidence="4">
    <location>
        <begin position="1"/>
        <end position="19"/>
    </location>
</feature>
<reference evidence="6 7" key="1">
    <citation type="submission" date="2021-12" db="EMBL/GenBank/DDBJ databases">
        <title>Genome sequencing of bacteria with rrn-lacking chromosome and rrn-plasmid.</title>
        <authorList>
            <person name="Anda M."/>
            <person name="Iwasaki W."/>
        </authorList>
    </citation>
    <scope>NUCLEOTIDE SEQUENCE [LARGE SCALE GENOMIC DNA]</scope>
    <source>
        <strain evidence="6 7">NBRC 15940</strain>
    </source>
</reference>
<dbReference type="SUPFAM" id="SSF56988">
    <property type="entry name" value="Anthrax protective antigen"/>
    <property type="match status" value="1"/>
</dbReference>
<dbReference type="Pfam" id="PF00933">
    <property type="entry name" value="Glyco_hydro_3"/>
    <property type="match status" value="1"/>
</dbReference>
<comment type="similarity">
    <text evidence="1">Belongs to the glycosyl hydrolase 3 family.</text>
</comment>
<gene>
    <name evidence="6" type="ORF">PEDI_13600</name>
</gene>
<dbReference type="InterPro" id="IPR044993">
    <property type="entry name" value="BXL"/>
</dbReference>
<evidence type="ECO:0000259" key="5">
    <source>
        <dbReference type="PROSITE" id="PS51820"/>
    </source>
</evidence>
<keyword evidence="3" id="KW-0378">Hydrolase</keyword>
<dbReference type="InterPro" id="IPR002772">
    <property type="entry name" value="Glyco_hydro_3_C"/>
</dbReference>
<evidence type="ECO:0000256" key="1">
    <source>
        <dbReference type="ARBA" id="ARBA00005336"/>
    </source>
</evidence>
<dbReference type="EMBL" id="BQKE01000001">
    <property type="protein sequence ID" value="GJM60808.1"/>
    <property type="molecule type" value="Genomic_DNA"/>
</dbReference>
<keyword evidence="7" id="KW-1185">Reference proteome</keyword>
<dbReference type="Gene3D" id="3.40.50.1700">
    <property type="entry name" value="Glycoside hydrolase family 3 C-terminal domain"/>
    <property type="match status" value="1"/>
</dbReference>
<accession>A0AAN5ALF2</accession>
<evidence type="ECO:0000313" key="7">
    <source>
        <dbReference type="Proteomes" id="UP001310022"/>
    </source>
</evidence>
<dbReference type="SUPFAM" id="SSF52279">
    <property type="entry name" value="Beta-D-glucan exohydrolase, C-terminal domain"/>
    <property type="match status" value="1"/>
</dbReference>
<dbReference type="SMART" id="SM00758">
    <property type="entry name" value="PA14"/>
    <property type="match status" value="1"/>
</dbReference>
<dbReference type="GO" id="GO:0031222">
    <property type="term" value="P:arabinan catabolic process"/>
    <property type="evidence" value="ECO:0007669"/>
    <property type="project" value="TreeGrafter"/>
</dbReference>
<dbReference type="AlphaFoldDB" id="A0AAN5ALF2"/>
<dbReference type="RefSeq" id="WP_338236483.1">
    <property type="nucleotide sequence ID" value="NZ_BQKE01000001.1"/>
</dbReference>
<feature type="chain" id="PRO_5042949328" evidence="4">
    <location>
        <begin position="20"/>
        <end position="883"/>
    </location>
</feature>
<evidence type="ECO:0000313" key="6">
    <source>
        <dbReference type="EMBL" id="GJM60808.1"/>
    </source>
</evidence>
<dbReference type="PROSITE" id="PS51820">
    <property type="entry name" value="PA14"/>
    <property type="match status" value="1"/>
</dbReference>
<dbReference type="SUPFAM" id="SSF51445">
    <property type="entry name" value="(Trans)glycosidases"/>
    <property type="match status" value="1"/>
</dbReference>
<dbReference type="GO" id="GO:0009044">
    <property type="term" value="F:xylan 1,4-beta-xylosidase activity"/>
    <property type="evidence" value="ECO:0007669"/>
    <property type="project" value="InterPro"/>
</dbReference>
<dbReference type="InterPro" id="IPR036881">
    <property type="entry name" value="Glyco_hydro_3_C_sf"/>
</dbReference>
<dbReference type="Pfam" id="PF01915">
    <property type="entry name" value="Glyco_hydro_3_C"/>
    <property type="match status" value="1"/>
</dbReference>
<comment type="caution">
    <text evidence="6">The sequence shown here is derived from an EMBL/GenBank/DDBJ whole genome shotgun (WGS) entry which is preliminary data.</text>
</comment>
<dbReference type="InterPro" id="IPR001764">
    <property type="entry name" value="Glyco_hydro_3_N"/>
</dbReference>